<feature type="signal peptide" evidence="3">
    <location>
        <begin position="1"/>
        <end position="22"/>
    </location>
</feature>
<evidence type="ECO:0000313" key="4">
    <source>
        <dbReference type="EMBL" id="KAK7072875.1"/>
    </source>
</evidence>
<keyword evidence="5" id="KW-1185">Reference proteome</keyword>
<dbReference type="SUPFAM" id="SSF56994">
    <property type="entry name" value="Insulin-like"/>
    <property type="match status" value="1"/>
</dbReference>
<keyword evidence="1" id="KW-0165">Cleavage on pair of basic residues</keyword>
<evidence type="ECO:0000313" key="5">
    <source>
        <dbReference type="Proteomes" id="UP001381693"/>
    </source>
</evidence>
<gene>
    <name evidence="4" type="ORF">SK128_018165</name>
</gene>
<organism evidence="4 5">
    <name type="scientific">Halocaridina rubra</name>
    <name type="common">Hawaiian red shrimp</name>
    <dbReference type="NCBI Taxonomy" id="373956"/>
    <lineage>
        <taxon>Eukaryota</taxon>
        <taxon>Metazoa</taxon>
        <taxon>Ecdysozoa</taxon>
        <taxon>Arthropoda</taxon>
        <taxon>Crustacea</taxon>
        <taxon>Multicrustacea</taxon>
        <taxon>Malacostraca</taxon>
        <taxon>Eumalacostraca</taxon>
        <taxon>Eucarida</taxon>
        <taxon>Decapoda</taxon>
        <taxon>Pleocyemata</taxon>
        <taxon>Caridea</taxon>
        <taxon>Atyoidea</taxon>
        <taxon>Atyidae</taxon>
        <taxon>Halocaridina</taxon>
    </lineage>
</organism>
<name>A0AAN8X677_HALRR</name>
<dbReference type="InterPro" id="IPR036438">
    <property type="entry name" value="Insulin-like_sf"/>
</dbReference>
<dbReference type="Gene3D" id="1.10.100.10">
    <property type="entry name" value="Insulin-like"/>
    <property type="match status" value="1"/>
</dbReference>
<feature type="chain" id="PRO_5042884233" description="Insulin-like peptide 7" evidence="3">
    <location>
        <begin position="23"/>
        <end position="202"/>
    </location>
</feature>
<evidence type="ECO:0000256" key="3">
    <source>
        <dbReference type="SAM" id="SignalP"/>
    </source>
</evidence>
<protein>
    <recommendedName>
        <fullName evidence="6">Insulin-like peptide 7</fullName>
    </recommendedName>
</protein>
<dbReference type="EMBL" id="JAXCGZ010013316">
    <property type="protein sequence ID" value="KAK7072875.1"/>
    <property type="molecule type" value="Genomic_DNA"/>
</dbReference>
<dbReference type="AlphaFoldDB" id="A0AAN8X677"/>
<evidence type="ECO:0008006" key="6">
    <source>
        <dbReference type="Google" id="ProtNLM"/>
    </source>
</evidence>
<evidence type="ECO:0000256" key="1">
    <source>
        <dbReference type="ARBA" id="ARBA00022685"/>
    </source>
</evidence>
<accession>A0AAN8X677</accession>
<dbReference type="Proteomes" id="UP001381693">
    <property type="component" value="Unassembled WGS sequence"/>
</dbReference>
<comment type="caution">
    <text evidence="4">The sequence shown here is derived from an EMBL/GenBank/DDBJ whole genome shotgun (WGS) entry which is preliminary data.</text>
</comment>
<proteinExistence type="predicted"/>
<evidence type="ECO:0000256" key="2">
    <source>
        <dbReference type="ARBA" id="ARBA00022729"/>
    </source>
</evidence>
<keyword evidence="2 3" id="KW-0732">Signal</keyword>
<reference evidence="4 5" key="1">
    <citation type="submission" date="2023-11" db="EMBL/GenBank/DDBJ databases">
        <title>Halocaridina rubra genome assembly.</title>
        <authorList>
            <person name="Smith C."/>
        </authorList>
    </citation>
    <scope>NUCLEOTIDE SEQUENCE [LARGE SCALE GENOMIC DNA]</scope>
    <source>
        <strain evidence="4">EP-1</strain>
        <tissue evidence="4">Whole</tissue>
    </source>
</reference>
<sequence>MRRDMVFLLLVATFTFISSSTAFDQEILQRIESSRTASEWEAIWSEERLALCRARLRHNLDAICGKDVYRRSTDNQGRFKRRPPKCWRGRGLFNGSGKYSPKYERKKSQVSLLSPFAKLNNAQVFSENGQNTKERRSPFLSVQEANLFVTTWLRGRRLTHGRTRRQSPSITSECCTERGCTWEEYAEYCPTSSRARPGIIPI</sequence>